<name>A0A508WTF7_9HYPH</name>
<accession>A0A508WTF7</accession>
<dbReference type="AlphaFoldDB" id="A0A508WTF7"/>
<organism evidence="2">
    <name type="scientific">Sinorhizobium medicae</name>
    <dbReference type="NCBI Taxonomy" id="110321"/>
    <lineage>
        <taxon>Bacteria</taxon>
        <taxon>Pseudomonadati</taxon>
        <taxon>Pseudomonadota</taxon>
        <taxon>Alphaproteobacteria</taxon>
        <taxon>Hyphomicrobiales</taxon>
        <taxon>Rhizobiaceae</taxon>
        <taxon>Sinorhizobium/Ensifer group</taxon>
        <taxon>Sinorhizobium</taxon>
    </lineage>
</organism>
<dbReference type="AntiFam" id="ANF00013">
    <property type="entry name" value="tRNA translation"/>
</dbReference>
<sequence length="97" mass="10675">MPSAPRDGPDEVLVRTGGDAGIPSQKQNFLAKGACNRRKDPLEDRHASGSPLRHAPVAQLDRAPDYESGGQEFESLRVRHFLFFPANMQKLKSIFGS</sequence>
<evidence type="ECO:0000313" key="2">
    <source>
        <dbReference type="EMBL" id="VTZ58941.1"/>
    </source>
</evidence>
<reference evidence="2" key="1">
    <citation type="submission" date="2019-06" db="EMBL/GenBank/DDBJ databases">
        <authorList>
            <person name="Le Quere A."/>
            <person name="Colella S."/>
        </authorList>
    </citation>
    <scope>NUCLEOTIDE SEQUENCE</scope>
    <source>
        <strain evidence="2">EmedicaeMD41</strain>
    </source>
</reference>
<proteinExistence type="predicted"/>
<feature type="compositionally biased region" description="Basic and acidic residues" evidence="1">
    <location>
        <begin position="37"/>
        <end position="47"/>
    </location>
</feature>
<dbReference type="EMBL" id="CABFNB010000001">
    <property type="protein sequence ID" value="VTZ58941.1"/>
    <property type="molecule type" value="Genomic_DNA"/>
</dbReference>
<gene>
    <name evidence="2" type="ORF">EMEDMD4_10117</name>
</gene>
<dbReference type="Proteomes" id="UP000507954">
    <property type="component" value="Unassembled WGS sequence"/>
</dbReference>
<protein>
    <submittedName>
        <fullName evidence="2">Uncharacterized protein</fullName>
    </submittedName>
</protein>
<feature type="region of interest" description="Disordered" evidence="1">
    <location>
        <begin position="1"/>
        <end position="59"/>
    </location>
</feature>
<evidence type="ECO:0000256" key="1">
    <source>
        <dbReference type="SAM" id="MobiDB-lite"/>
    </source>
</evidence>